<dbReference type="InterPro" id="IPR035929">
    <property type="entry name" value="CoaB-like_sf"/>
</dbReference>
<reference evidence="4" key="1">
    <citation type="submission" date="2017-11" db="EMBL/GenBank/DDBJ databases">
        <title>The sensing device of the deep-sea amphipod.</title>
        <authorList>
            <person name="Kobayashi H."/>
            <person name="Nagahama T."/>
            <person name="Arai W."/>
            <person name="Sasagawa Y."/>
            <person name="Umeda M."/>
            <person name="Hayashi T."/>
            <person name="Nikaido I."/>
            <person name="Watanabe H."/>
            <person name="Oguri K."/>
            <person name="Kitazato H."/>
            <person name="Fujioka K."/>
            <person name="Kido Y."/>
            <person name="Takami H."/>
        </authorList>
    </citation>
    <scope>NUCLEOTIDE SEQUENCE</scope>
    <source>
        <tissue evidence="4">Whole body</tissue>
    </source>
</reference>
<dbReference type="GO" id="GO:0015937">
    <property type="term" value="P:coenzyme A biosynthetic process"/>
    <property type="evidence" value="ECO:0007669"/>
    <property type="project" value="UniProtKB-ARBA"/>
</dbReference>
<evidence type="ECO:0000259" key="3">
    <source>
        <dbReference type="Pfam" id="PF04127"/>
    </source>
</evidence>
<feature type="region of interest" description="Disordered" evidence="2">
    <location>
        <begin position="313"/>
        <end position="359"/>
    </location>
</feature>
<feature type="domain" description="DNA/pantothenate metabolism flavoprotein C-terminal" evidence="3">
    <location>
        <begin position="187"/>
        <end position="286"/>
    </location>
</feature>
<feature type="compositionally biased region" description="Low complexity" evidence="2">
    <location>
        <begin position="313"/>
        <end position="322"/>
    </location>
</feature>
<evidence type="ECO:0000256" key="1">
    <source>
        <dbReference type="ARBA" id="ARBA00005703"/>
    </source>
</evidence>
<dbReference type="InterPro" id="IPR007085">
    <property type="entry name" value="DNA/pantothenate-metab_flavo_C"/>
</dbReference>
<dbReference type="Gene3D" id="3.40.50.10300">
    <property type="entry name" value="CoaB-like"/>
    <property type="match status" value="1"/>
</dbReference>
<evidence type="ECO:0000256" key="2">
    <source>
        <dbReference type="SAM" id="MobiDB-lite"/>
    </source>
</evidence>
<sequence length="423" mass="46958">MAAANTCETGEWHQFFDHTTAPDDYEPISRRIADWVVKHSHVGCKIALVTSGGTTVPLERNTVRFVDNFSIGTRGAASSEYFLQHGYAVIFLHRDSSAQPFVRHLRPQTLLDAFLGDEEVTTAASERAEDAGAPHERIQITLDVATSNKLRPVLQLYRTVVRQERLLSLPFTSLSSYLWLLRNVTQALQQHHSSKPALLYLAAAVADFYIPYEELSEHKLQSSSGPLTVQLQLVPKMLAPLVAHWGPNLYVVSFKLETDSTKLIDKSQAALQRYRHHLVVGNLLQTRRDQVILVEPASNATECGAPSIKYSGGTTNCSSTSTEPTDTSKECSSTSTKCNDDNTQAESNKEGSVSCSSTEETSTHCKESRSVEDGVLEQVKIKVLKLSGEQKLLKFEIEEIIVREVCSRHQLFLSKLSLGDELK</sequence>
<evidence type="ECO:0000313" key="4">
    <source>
        <dbReference type="EMBL" id="LAC23329.1"/>
    </source>
</evidence>
<name>A0A6A7FZ20_9CRUS</name>
<dbReference type="SUPFAM" id="SSF102645">
    <property type="entry name" value="CoaB-like"/>
    <property type="match status" value="1"/>
</dbReference>
<dbReference type="EMBL" id="IACT01004120">
    <property type="protein sequence ID" value="LAC23329.1"/>
    <property type="molecule type" value="mRNA"/>
</dbReference>
<comment type="similarity">
    <text evidence="1">Belongs to the PPC synthetase family.</text>
</comment>
<dbReference type="AlphaFoldDB" id="A0A6A7FZ20"/>
<dbReference type="Pfam" id="PF04127">
    <property type="entry name" value="DFP"/>
    <property type="match status" value="1"/>
</dbReference>
<proteinExistence type="evidence at transcript level"/>
<dbReference type="GO" id="GO:0016874">
    <property type="term" value="F:ligase activity"/>
    <property type="evidence" value="ECO:0007669"/>
    <property type="project" value="UniProtKB-KW"/>
</dbReference>
<protein>
    <submittedName>
        <fullName evidence="4">Phosphopantothenate--cysteine ligase</fullName>
    </submittedName>
</protein>
<accession>A0A6A7FZ20</accession>
<keyword evidence="4" id="KW-0436">Ligase</keyword>
<dbReference type="PANTHER" id="PTHR12290">
    <property type="entry name" value="CORNICHON-RELATED"/>
    <property type="match status" value="1"/>
</dbReference>
<organism evidence="4">
    <name type="scientific">Hirondellea gigas</name>
    <dbReference type="NCBI Taxonomy" id="1518452"/>
    <lineage>
        <taxon>Eukaryota</taxon>
        <taxon>Metazoa</taxon>
        <taxon>Ecdysozoa</taxon>
        <taxon>Arthropoda</taxon>
        <taxon>Crustacea</taxon>
        <taxon>Multicrustacea</taxon>
        <taxon>Malacostraca</taxon>
        <taxon>Eumalacostraca</taxon>
        <taxon>Peracarida</taxon>
        <taxon>Amphipoda</taxon>
        <taxon>Amphilochidea</taxon>
        <taxon>Lysianassida</taxon>
        <taxon>Lysianassidira</taxon>
        <taxon>Lysianassoidea</taxon>
        <taxon>Lysianassidae</taxon>
        <taxon>Hirondellea</taxon>
    </lineage>
</organism>